<feature type="transmembrane region" description="Helical" evidence="6">
    <location>
        <begin position="389"/>
        <end position="416"/>
    </location>
</feature>
<feature type="domain" description="Major facilitator superfamily (MFS) profile" evidence="7">
    <location>
        <begin position="61"/>
        <end position="485"/>
    </location>
</feature>
<dbReference type="SUPFAM" id="SSF103473">
    <property type="entry name" value="MFS general substrate transporter"/>
    <property type="match status" value="1"/>
</dbReference>
<dbReference type="PANTHER" id="PTHR23502">
    <property type="entry name" value="MAJOR FACILITATOR SUPERFAMILY"/>
    <property type="match status" value="1"/>
</dbReference>
<protein>
    <submittedName>
        <fullName evidence="8">(Perigord truffle) hypothetical protein</fullName>
    </submittedName>
</protein>
<dbReference type="GO" id="GO:0000329">
    <property type="term" value="C:fungal-type vacuole membrane"/>
    <property type="evidence" value="ECO:0007669"/>
    <property type="project" value="EnsemblFungi"/>
</dbReference>
<keyword evidence="2 6" id="KW-0812">Transmembrane</keyword>
<feature type="compositionally biased region" description="Low complexity" evidence="5">
    <location>
        <begin position="11"/>
        <end position="27"/>
    </location>
</feature>
<evidence type="ECO:0000313" key="8">
    <source>
        <dbReference type="EMBL" id="CAZ85459.1"/>
    </source>
</evidence>
<feature type="transmembrane region" description="Helical" evidence="6">
    <location>
        <begin position="423"/>
        <end position="443"/>
    </location>
</feature>
<dbReference type="InterPro" id="IPR011701">
    <property type="entry name" value="MFS"/>
</dbReference>
<feature type="transmembrane region" description="Helical" evidence="6">
    <location>
        <begin position="362"/>
        <end position="383"/>
    </location>
</feature>
<feature type="transmembrane region" description="Helical" evidence="6">
    <location>
        <begin position="314"/>
        <end position="341"/>
    </location>
</feature>
<feature type="region of interest" description="Disordered" evidence="5">
    <location>
        <begin position="1"/>
        <end position="30"/>
    </location>
</feature>
<dbReference type="RefSeq" id="XP_002841268.1">
    <property type="nucleotide sequence ID" value="XM_002841222.1"/>
</dbReference>
<dbReference type="PROSITE" id="PS50850">
    <property type="entry name" value="MFS"/>
    <property type="match status" value="1"/>
</dbReference>
<keyword evidence="3 6" id="KW-1133">Transmembrane helix</keyword>
<evidence type="ECO:0000259" key="7">
    <source>
        <dbReference type="PROSITE" id="PS50850"/>
    </source>
</evidence>
<dbReference type="PANTHER" id="PTHR23502:SF38">
    <property type="entry name" value="POLYAMINE TRANSPORTER 4"/>
    <property type="match status" value="1"/>
</dbReference>
<sequence length="495" mass="53863">MANVDSGGAVETNSMESSSEHSGSLPSSRHERQKVIGPLEWEGPNDPANPWNWPASKRWYGTIVPGSLCFLVTFASSVYVPGVREVAAKFDVSVTVALLGISMYVVGLGLGPMFSAPLSEVFGRKMVYFVNLPIFLLFTMGAGLAQNIQTLVICRMFSGIFGGPAVAVSAGSFVDVWDLKSSGLAVSVQAIASFMGPALGPIIGGYLAEYEGWRWTLWIIIILGGALMVPLYFMEESYKPVILKRRALARGEELPPKPDPKTALKLIFTITLARPIMMLLEEPIVQAVALYSSFAFAVLFGFFEAYPVAFQKEYGFALGETGLCFLGVAGGLIIGCIIYLIQDRLVYVPALKKYGGSPPAEIRLVSAMIGSFLMPIGLFWFAWTARKDVHWIFPVLAGVPFGSGLVLIFLTAIMYILEVYPPLVAASAIAALGLLRYLMAMAFPLFTVQMYDSLGIAWGTSLFGFIALAMAPIPWAFQRWGPQIRAMSRYNAIVE</sequence>
<dbReference type="eggNOG" id="KOG0255">
    <property type="taxonomic scope" value="Eukaryota"/>
</dbReference>
<evidence type="ECO:0000256" key="3">
    <source>
        <dbReference type="ARBA" id="ARBA00022989"/>
    </source>
</evidence>
<evidence type="ECO:0000313" key="9">
    <source>
        <dbReference type="Proteomes" id="UP000006911"/>
    </source>
</evidence>
<dbReference type="GO" id="GO:0000297">
    <property type="term" value="F:spermine transmembrane transporter activity"/>
    <property type="evidence" value="ECO:0007669"/>
    <property type="project" value="EnsemblFungi"/>
</dbReference>
<keyword evidence="4 6" id="KW-0472">Membrane</keyword>
<dbReference type="KEGG" id="tml:GSTUM_00010336001"/>
<dbReference type="Pfam" id="PF07690">
    <property type="entry name" value="MFS_1"/>
    <property type="match status" value="1"/>
</dbReference>
<organism evidence="8 9">
    <name type="scientific">Tuber melanosporum (strain Mel28)</name>
    <name type="common">Perigord black truffle</name>
    <dbReference type="NCBI Taxonomy" id="656061"/>
    <lineage>
        <taxon>Eukaryota</taxon>
        <taxon>Fungi</taxon>
        <taxon>Dikarya</taxon>
        <taxon>Ascomycota</taxon>
        <taxon>Pezizomycotina</taxon>
        <taxon>Pezizomycetes</taxon>
        <taxon>Pezizales</taxon>
        <taxon>Tuberaceae</taxon>
        <taxon>Tuber</taxon>
    </lineage>
</organism>
<accession>D5GLZ7</accession>
<evidence type="ECO:0000256" key="6">
    <source>
        <dbReference type="SAM" id="Phobius"/>
    </source>
</evidence>
<name>D5GLZ7_TUBMM</name>
<dbReference type="OMA" id="TQETHRD"/>
<dbReference type="EMBL" id="FN430351">
    <property type="protein sequence ID" value="CAZ85459.1"/>
    <property type="molecule type" value="Genomic_DNA"/>
</dbReference>
<proteinExistence type="predicted"/>
<feature type="transmembrane region" description="Helical" evidence="6">
    <location>
        <begin position="287"/>
        <end position="308"/>
    </location>
</feature>
<dbReference type="FunCoup" id="D5GLZ7">
    <property type="interactions" value="32"/>
</dbReference>
<dbReference type="GeneID" id="9182762"/>
<feature type="transmembrane region" description="Helical" evidence="6">
    <location>
        <begin position="126"/>
        <end position="145"/>
    </location>
</feature>
<feature type="transmembrane region" description="Helical" evidence="6">
    <location>
        <begin position="455"/>
        <end position="477"/>
    </location>
</feature>
<evidence type="ECO:0000256" key="4">
    <source>
        <dbReference type="ARBA" id="ARBA00023136"/>
    </source>
</evidence>
<keyword evidence="9" id="KW-1185">Reference proteome</keyword>
<feature type="transmembrane region" description="Helical" evidence="6">
    <location>
        <begin position="215"/>
        <end position="234"/>
    </location>
</feature>
<dbReference type="HOGENOM" id="CLU_008455_11_3_1"/>
<feature type="transmembrane region" description="Helical" evidence="6">
    <location>
        <begin position="186"/>
        <end position="208"/>
    </location>
</feature>
<dbReference type="Gene3D" id="1.20.1250.20">
    <property type="entry name" value="MFS general substrate transporter like domains"/>
    <property type="match status" value="1"/>
</dbReference>
<dbReference type="InterPro" id="IPR020846">
    <property type="entry name" value="MFS_dom"/>
</dbReference>
<dbReference type="CDD" id="cd17323">
    <property type="entry name" value="MFS_Tpo1_MDR_like"/>
    <property type="match status" value="1"/>
</dbReference>
<feature type="transmembrane region" description="Helical" evidence="6">
    <location>
        <begin position="92"/>
        <end position="114"/>
    </location>
</feature>
<feature type="transmembrane region" description="Helical" evidence="6">
    <location>
        <begin position="152"/>
        <end position="174"/>
    </location>
</feature>
<evidence type="ECO:0000256" key="5">
    <source>
        <dbReference type="SAM" id="MobiDB-lite"/>
    </source>
</evidence>
<feature type="transmembrane region" description="Helical" evidence="6">
    <location>
        <begin position="59"/>
        <end position="80"/>
    </location>
</feature>
<dbReference type="InParanoid" id="D5GLZ7"/>
<gene>
    <name evidence="8" type="ORF">GSTUM_00010336001</name>
</gene>
<dbReference type="GO" id="GO:0005886">
    <property type="term" value="C:plasma membrane"/>
    <property type="evidence" value="ECO:0007669"/>
    <property type="project" value="EnsemblFungi"/>
</dbReference>
<dbReference type="FunFam" id="1.20.1250.20:FF:000011">
    <property type="entry name" value="MFS multidrug transporter, putative"/>
    <property type="match status" value="1"/>
</dbReference>
<dbReference type="InterPro" id="IPR036259">
    <property type="entry name" value="MFS_trans_sf"/>
</dbReference>
<dbReference type="Proteomes" id="UP000006911">
    <property type="component" value="Unassembled WGS sequence"/>
</dbReference>
<comment type="subcellular location">
    <subcellularLocation>
        <location evidence="1">Membrane</location>
        <topology evidence="1">Multi-pass membrane protein</topology>
    </subcellularLocation>
</comment>
<evidence type="ECO:0000256" key="2">
    <source>
        <dbReference type="ARBA" id="ARBA00022692"/>
    </source>
</evidence>
<dbReference type="GO" id="GO:0015606">
    <property type="term" value="F:spermidine transmembrane transporter activity"/>
    <property type="evidence" value="ECO:0007669"/>
    <property type="project" value="EnsemblFungi"/>
</dbReference>
<dbReference type="AlphaFoldDB" id="D5GLZ7"/>
<reference evidence="8 9" key="1">
    <citation type="journal article" date="2010" name="Nature">
        <title>Perigord black truffle genome uncovers evolutionary origins and mechanisms of symbiosis.</title>
        <authorList>
            <person name="Martin F."/>
            <person name="Kohler A."/>
            <person name="Murat C."/>
            <person name="Balestrini R."/>
            <person name="Coutinho P.M."/>
            <person name="Jaillon O."/>
            <person name="Montanini B."/>
            <person name="Morin E."/>
            <person name="Noel B."/>
            <person name="Percudani R."/>
            <person name="Porcel B."/>
            <person name="Rubini A."/>
            <person name="Amicucci A."/>
            <person name="Amselem J."/>
            <person name="Anthouard V."/>
            <person name="Arcioni S."/>
            <person name="Artiguenave F."/>
            <person name="Aury J.M."/>
            <person name="Ballario P."/>
            <person name="Bolchi A."/>
            <person name="Brenna A."/>
            <person name="Brun A."/>
            <person name="Buee M."/>
            <person name="Cantarel B."/>
            <person name="Chevalier G."/>
            <person name="Couloux A."/>
            <person name="Da Silva C."/>
            <person name="Denoeud F."/>
            <person name="Duplessis S."/>
            <person name="Ghignone S."/>
            <person name="Hilselberger B."/>
            <person name="Iotti M."/>
            <person name="Marcais B."/>
            <person name="Mello A."/>
            <person name="Miranda M."/>
            <person name="Pacioni G."/>
            <person name="Quesneville H."/>
            <person name="Riccioni C."/>
            <person name="Ruotolo R."/>
            <person name="Splivallo R."/>
            <person name="Stocchi V."/>
            <person name="Tisserant E."/>
            <person name="Viscomi A.R."/>
            <person name="Zambonelli A."/>
            <person name="Zampieri E."/>
            <person name="Henrissat B."/>
            <person name="Lebrun M.H."/>
            <person name="Paolocci F."/>
            <person name="Bonfante P."/>
            <person name="Ottonello S."/>
            <person name="Wincker P."/>
        </authorList>
    </citation>
    <scope>NUCLEOTIDE SEQUENCE [LARGE SCALE GENOMIC DNA]</scope>
    <source>
        <strain evidence="8 9">Mel28</strain>
    </source>
</reference>
<evidence type="ECO:0000256" key="1">
    <source>
        <dbReference type="ARBA" id="ARBA00004141"/>
    </source>
</evidence>